<reference evidence="1 2" key="1">
    <citation type="submission" date="2016-03" db="EMBL/GenBank/DDBJ databases">
        <authorList>
            <person name="Sant'Anna F.H."/>
            <person name="Ambrosini A."/>
            <person name="Souza R."/>
            <person name="Bach E."/>
            <person name="Fernandes G."/>
            <person name="Balsanelli E."/>
            <person name="Baura V.A."/>
            <person name="Souza E.M."/>
            <person name="Passaglia L."/>
        </authorList>
    </citation>
    <scope>NUCLEOTIDE SEQUENCE [LARGE SCALE GENOMIC DNA]</scope>
    <source>
        <strain evidence="1 2">P26E</strain>
    </source>
</reference>
<accession>A0ABX3EL19</accession>
<organism evidence="1 2">
    <name type="scientific">Paenibacillus helianthi</name>
    <dbReference type="NCBI Taxonomy" id="1349432"/>
    <lineage>
        <taxon>Bacteria</taxon>
        <taxon>Bacillati</taxon>
        <taxon>Bacillota</taxon>
        <taxon>Bacilli</taxon>
        <taxon>Bacillales</taxon>
        <taxon>Paenibacillaceae</taxon>
        <taxon>Paenibacillus</taxon>
    </lineage>
</organism>
<dbReference type="SUPFAM" id="SSF54427">
    <property type="entry name" value="NTF2-like"/>
    <property type="match status" value="1"/>
</dbReference>
<dbReference type="Proteomes" id="UP000186058">
    <property type="component" value="Unassembled WGS sequence"/>
</dbReference>
<keyword evidence="2" id="KW-1185">Reference proteome</keyword>
<proteinExistence type="predicted"/>
<gene>
    <name evidence="1" type="ORF">A3844_22010</name>
</gene>
<dbReference type="RefSeq" id="WP_074108524.1">
    <property type="nucleotide sequence ID" value="NZ_LVWI01000059.1"/>
</dbReference>
<evidence type="ECO:0000313" key="2">
    <source>
        <dbReference type="Proteomes" id="UP000186058"/>
    </source>
</evidence>
<dbReference type="EMBL" id="LVWI01000059">
    <property type="protein sequence ID" value="OKP83514.1"/>
    <property type="molecule type" value="Genomic_DNA"/>
</dbReference>
<comment type="caution">
    <text evidence="1">The sequence shown here is derived from an EMBL/GenBank/DDBJ whole genome shotgun (WGS) entry which is preliminary data.</text>
</comment>
<sequence>MNKTEALQFLTDMYNDIVVGLNLEKIPVYFSEEYYQVTDGVKTNKEEFTKHIATLKEMVEKIRVSPFYDTLFDEELQTMTLRYTVDVTKKNGNSGQVELIAIFELEGHKILRCNEISCPLNNADEFKEIASVSN</sequence>
<name>A0ABX3EL19_9BACL</name>
<dbReference type="Gene3D" id="3.10.450.50">
    <property type="match status" value="1"/>
</dbReference>
<evidence type="ECO:0000313" key="1">
    <source>
        <dbReference type="EMBL" id="OKP83514.1"/>
    </source>
</evidence>
<dbReference type="InterPro" id="IPR032710">
    <property type="entry name" value="NTF2-like_dom_sf"/>
</dbReference>
<protein>
    <submittedName>
        <fullName evidence="1">Metallopeptidase</fullName>
    </submittedName>
</protein>